<comment type="caution">
    <text evidence="1">The sequence shown here is derived from an EMBL/GenBank/DDBJ whole genome shotgun (WGS) entry which is preliminary data.</text>
</comment>
<dbReference type="AlphaFoldDB" id="A0A853R654"/>
<proteinExistence type="predicted"/>
<organism evidence="1 2">
    <name type="scientific">Vibrio ordalii FS-238</name>
    <dbReference type="NCBI Taxonomy" id="617133"/>
    <lineage>
        <taxon>Bacteria</taxon>
        <taxon>Pseudomonadati</taxon>
        <taxon>Pseudomonadota</taxon>
        <taxon>Gammaproteobacteria</taxon>
        <taxon>Vibrionales</taxon>
        <taxon>Vibrionaceae</taxon>
        <taxon>Vibrio</taxon>
    </lineage>
</organism>
<dbReference type="Proteomes" id="UP000094808">
    <property type="component" value="Unassembled WGS sequence"/>
</dbReference>
<dbReference type="EMBL" id="AJYS02000034">
    <property type="protein sequence ID" value="OEE41500.1"/>
    <property type="molecule type" value="Genomic_DNA"/>
</dbReference>
<keyword evidence="2" id="KW-1185">Reference proteome</keyword>
<protein>
    <submittedName>
        <fullName evidence="1">Uncharacterized protein</fullName>
    </submittedName>
</protein>
<evidence type="ECO:0000313" key="1">
    <source>
        <dbReference type="EMBL" id="OEE41500.1"/>
    </source>
</evidence>
<evidence type="ECO:0000313" key="2">
    <source>
        <dbReference type="Proteomes" id="UP000094808"/>
    </source>
</evidence>
<gene>
    <name evidence="1" type="ORF">A1QS_13285</name>
</gene>
<accession>A0A853R654</accession>
<reference evidence="1 2" key="1">
    <citation type="journal article" date="2012" name="Science">
        <title>Ecological populations of bacteria act as socially cohesive units of antibiotic production and resistance.</title>
        <authorList>
            <person name="Cordero O.X."/>
            <person name="Wildschutte H."/>
            <person name="Kirkup B."/>
            <person name="Proehl S."/>
            <person name="Ngo L."/>
            <person name="Hussain F."/>
            <person name="Le Roux F."/>
            <person name="Mincer T."/>
            <person name="Polz M.F."/>
        </authorList>
    </citation>
    <scope>NUCLEOTIDE SEQUENCE [LARGE SCALE GENOMIC DNA]</scope>
    <source>
        <strain evidence="1 2">FS-238</strain>
    </source>
</reference>
<name>A0A853R654_9VIBR</name>
<sequence length="212" mass="24314">MMSKLRQQSDEQHDFTFHGVSLNESEALHATYSEKVEFNDETYDQFGNVIDEISYVTYRNISFHIEALDTNKLLMVIYNSPKSTRTFLDCFTRLFDFQMGFSNPELSLKAFRCVLESDLNAKLEGTGKVKVSRVVIDRAAKASIEITSIKDAFQALEKLIEGKEYKLDKLSSSIYVDGHTIDFELSKTCSLRVRDEYLGYILPSIKNTLINQ</sequence>